<dbReference type="GO" id="GO:0000978">
    <property type="term" value="F:RNA polymerase II cis-regulatory region sequence-specific DNA binding"/>
    <property type="evidence" value="ECO:0007669"/>
    <property type="project" value="TreeGrafter"/>
</dbReference>
<evidence type="ECO:0000256" key="7">
    <source>
        <dbReference type="PROSITE-ProRule" id="PRU00042"/>
    </source>
</evidence>
<feature type="domain" description="ZAD" evidence="10">
    <location>
        <begin position="12"/>
        <end position="93"/>
    </location>
</feature>
<dbReference type="SMART" id="SM00355">
    <property type="entry name" value="ZnF_C2H2"/>
    <property type="match status" value="8"/>
</dbReference>
<name>A0A0A1WUC5_ZEUCU</name>
<gene>
    <name evidence="11" type="primary">ZNF749_1</name>
    <name evidence="12" type="synonym">ZNF749_0</name>
    <name evidence="12" type="ORF">g.1704</name>
    <name evidence="11" type="ORF">g.1705</name>
</gene>
<feature type="binding site" evidence="8">
    <location>
        <position position="69"/>
    </location>
    <ligand>
        <name>Zn(2+)</name>
        <dbReference type="ChEBI" id="CHEBI:29105"/>
    </ligand>
</feature>
<reference evidence="11" key="1">
    <citation type="submission" date="2014-11" db="EMBL/GenBank/DDBJ databases">
        <authorList>
            <person name="Geib S."/>
        </authorList>
    </citation>
    <scope>NUCLEOTIDE SEQUENCE</scope>
</reference>
<accession>A0A0A1WUC5</accession>
<organism evidence="11">
    <name type="scientific">Zeugodacus cucurbitae</name>
    <name type="common">Melon fruit fly</name>
    <name type="synonym">Bactrocera cucurbitae</name>
    <dbReference type="NCBI Taxonomy" id="28588"/>
    <lineage>
        <taxon>Eukaryota</taxon>
        <taxon>Metazoa</taxon>
        <taxon>Ecdysozoa</taxon>
        <taxon>Arthropoda</taxon>
        <taxon>Hexapoda</taxon>
        <taxon>Insecta</taxon>
        <taxon>Pterygota</taxon>
        <taxon>Neoptera</taxon>
        <taxon>Endopterygota</taxon>
        <taxon>Diptera</taxon>
        <taxon>Brachycera</taxon>
        <taxon>Muscomorpha</taxon>
        <taxon>Tephritoidea</taxon>
        <taxon>Tephritidae</taxon>
        <taxon>Zeugodacus</taxon>
        <taxon>Zeugodacus</taxon>
    </lineage>
</organism>
<dbReference type="EMBL" id="GBXI01012264">
    <property type="protein sequence ID" value="JAD02028.1"/>
    <property type="molecule type" value="Transcribed_RNA"/>
</dbReference>
<dbReference type="PROSITE" id="PS50157">
    <property type="entry name" value="ZINC_FINGER_C2H2_2"/>
    <property type="match status" value="3"/>
</dbReference>
<dbReference type="EMBL" id="GBXI01004068">
    <property type="protein sequence ID" value="JAD10224.1"/>
    <property type="molecule type" value="Transcribed_RNA"/>
</dbReference>
<evidence type="ECO:0000256" key="1">
    <source>
        <dbReference type="ARBA" id="ARBA00004123"/>
    </source>
</evidence>
<dbReference type="InterPro" id="IPR036236">
    <property type="entry name" value="Znf_C2H2_sf"/>
</dbReference>
<dbReference type="SMART" id="SM00868">
    <property type="entry name" value="zf-AD"/>
    <property type="match status" value="1"/>
</dbReference>
<dbReference type="InterPro" id="IPR013087">
    <property type="entry name" value="Znf_C2H2_type"/>
</dbReference>
<evidence type="ECO:0000256" key="6">
    <source>
        <dbReference type="ARBA" id="ARBA00023242"/>
    </source>
</evidence>
<feature type="domain" description="C2H2-type" evidence="9">
    <location>
        <begin position="387"/>
        <end position="415"/>
    </location>
</feature>
<dbReference type="Pfam" id="PF07776">
    <property type="entry name" value="zf-AD"/>
    <property type="match status" value="1"/>
</dbReference>
<keyword evidence="5 8" id="KW-0862">Zinc</keyword>
<keyword evidence="3" id="KW-0677">Repeat</keyword>
<evidence type="ECO:0000256" key="4">
    <source>
        <dbReference type="ARBA" id="ARBA00022771"/>
    </source>
</evidence>
<keyword evidence="2 8" id="KW-0479">Metal-binding</keyword>
<dbReference type="SUPFAM" id="SSF57716">
    <property type="entry name" value="Glucocorticoid receptor-like (DNA-binding domain)"/>
    <property type="match status" value="1"/>
</dbReference>
<feature type="domain" description="C2H2-type" evidence="9">
    <location>
        <begin position="338"/>
        <end position="366"/>
    </location>
</feature>
<dbReference type="PROSITE" id="PS51915">
    <property type="entry name" value="ZAD"/>
    <property type="match status" value="1"/>
</dbReference>
<evidence type="ECO:0000259" key="9">
    <source>
        <dbReference type="PROSITE" id="PS50157"/>
    </source>
</evidence>
<evidence type="ECO:0000256" key="8">
    <source>
        <dbReference type="PROSITE-ProRule" id="PRU01263"/>
    </source>
</evidence>
<dbReference type="InterPro" id="IPR012934">
    <property type="entry name" value="Znf_AD"/>
</dbReference>
<proteinExistence type="predicted"/>
<sequence>MSGNVDIMDGIEPCRTCGIFYLTASNFLRKIFDSCTDEYDLSNIRSELAAWNVEINSNDGLPQYICTCCILEFQKVFKFRSLCVELQSQWKNLYNIREQNRIYIKKELPDPDEKSENICDFIYVDDLSDNEYNGEGDGSFAHFNISHIPIKEEVIDDAPIHNENCVSTIKNTFNEGIIKSTERVVEINQTENLIQIPDIDSKRFVSQLESSVSSGSSFVLNAEKEMPVQCNLCRHMSASTELHKQHMQRIHELKDMECHICGKQFKNATATRLKFHMKWHRISKHIKCTQCGFFCDSRETLKEHIKAFHSKIECTKCGKRVLGKKMKIHMRAHGFRSWQCSYCDNAFDSENILEAHIWQIHAQEDEMPIAAEENNSPSKLLKEEQLLSCSQCSQLYPTQYQLNTHKLLCHFKENSSDVDSFCNAELQNEQFHYSDRKDPAIPISNLDNVNELIEETEVHLESSYNSSNNNDFTQVISSDEETDESNTQSKDIACPKFTQPFLNTEQLFSHYQQHMKSELSCHICGKSFELKFSLNRHLKKHNNT</sequence>
<dbReference type="PANTHER" id="PTHR24376">
    <property type="entry name" value="ZINC FINGER PROTEIN"/>
    <property type="match status" value="1"/>
</dbReference>
<feature type="domain" description="C2H2-type" evidence="9">
    <location>
        <begin position="519"/>
        <end position="544"/>
    </location>
</feature>
<dbReference type="GO" id="GO:0005634">
    <property type="term" value="C:nucleus"/>
    <property type="evidence" value="ECO:0007669"/>
    <property type="project" value="UniProtKB-SubCell"/>
</dbReference>
<dbReference type="SUPFAM" id="SSF57667">
    <property type="entry name" value="beta-beta-alpha zinc fingers"/>
    <property type="match status" value="2"/>
</dbReference>
<evidence type="ECO:0000313" key="12">
    <source>
        <dbReference type="EMBL" id="JAD10224.1"/>
    </source>
</evidence>
<dbReference type="PROSITE" id="PS00028">
    <property type="entry name" value="ZINC_FINGER_C2H2_1"/>
    <property type="match status" value="4"/>
</dbReference>
<dbReference type="GO" id="GO:0008270">
    <property type="term" value="F:zinc ion binding"/>
    <property type="evidence" value="ECO:0007669"/>
    <property type="project" value="UniProtKB-UniRule"/>
</dbReference>
<dbReference type="Gene3D" id="3.30.160.60">
    <property type="entry name" value="Classic Zinc Finger"/>
    <property type="match status" value="3"/>
</dbReference>
<comment type="subcellular location">
    <subcellularLocation>
        <location evidence="1">Nucleus</location>
    </subcellularLocation>
</comment>
<keyword evidence="6" id="KW-0539">Nucleus</keyword>
<evidence type="ECO:0000256" key="2">
    <source>
        <dbReference type="ARBA" id="ARBA00022723"/>
    </source>
</evidence>
<evidence type="ECO:0000256" key="5">
    <source>
        <dbReference type="ARBA" id="ARBA00022833"/>
    </source>
</evidence>
<feature type="binding site" evidence="8">
    <location>
        <position position="14"/>
    </location>
    <ligand>
        <name>Zn(2+)</name>
        <dbReference type="ChEBI" id="CHEBI:29105"/>
    </ligand>
</feature>
<evidence type="ECO:0000259" key="10">
    <source>
        <dbReference type="PROSITE" id="PS51915"/>
    </source>
</evidence>
<evidence type="ECO:0000256" key="3">
    <source>
        <dbReference type="ARBA" id="ARBA00022737"/>
    </source>
</evidence>
<feature type="binding site" evidence="8">
    <location>
        <position position="17"/>
    </location>
    <ligand>
        <name>Zn(2+)</name>
        <dbReference type="ChEBI" id="CHEBI:29105"/>
    </ligand>
</feature>
<protein>
    <submittedName>
        <fullName evidence="11">Zinc finger protein 749</fullName>
    </submittedName>
</protein>
<dbReference type="AlphaFoldDB" id="A0A0A1WUC5"/>
<keyword evidence="4 7" id="KW-0863">Zinc-finger</keyword>
<evidence type="ECO:0000313" key="11">
    <source>
        <dbReference type="EMBL" id="JAD02028.1"/>
    </source>
</evidence>
<dbReference type="Pfam" id="PF00096">
    <property type="entry name" value="zf-C2H2"/>
    <property type="match status" value="1"/>
</dbReference>
<feature type="binding site" evidence="8">
    <location>
        <position position="66"/>
    </location>
    <ligand>
        <name>Zn(2+)</name>
        <dbReference type="ChEBI" id="CHEBI:29105"/>
    </ligand>
</feature>
<dbReference type="PANTHER" id="PTHR24376:SF235">
    <property type="entry name" value="C2H2-TYPE DOMAIN-CONTAINING PROTEIN"/>
    <property type="match status" value="1"/>
</dbReference>
<reference evidence="11" key="2">
    <citation type="journal article" date="2015" name="Gigascience">
        <title>Reconstructing a comprehensive transcriptome assembly of a white-pupal translocated strain of the pest fruit fly Bactrocera cucurbitae.</title>
        <authorList>
            <person name="Sim S.B."/>
            <person name="Calla B."/>
            <person name="Hall B."/>
            <person name="DeRego T."/>
            <person name="Geib S.M."/>
        </authorList>
    </citation>
    <scope>NUCLEOTIDE SEQUENCE</scope>
</reference>
<dbReference type="GO" id="GO:0001228">
    <property type="term" value="F:DNA-binding transcription activator activity, RNA polymerase II-specific"/>
    <property type="evidence" value="ECO:0007669"/>
    <property type="project" value="TreeGrafter"/>
</dbReference>